<dbReference type="CDD" id="cd08422">
    <property type="entry name" value="PBP2_CrgA_like"/>
    <property type="match status" value="1"/>
</dbReference>
<accession>A0A0Q0BYB4</accession>
<dbReference type="PROSITE" id="PS50931">
    <property type="entry name" value="HTH_LYSR"/>
    <property type="match status" value="1"/>
</dbReference>
<dbReference type="GO" id="GO:0006351">
    <property type="term" value="P:DNA-templated transcription"/>
    <property type="evidence" value="ECO:0007669"/>
    <property type="project" value="TreeGrafter"/>
</dbReference>
<dbReference type="PANTHER" id="PTHR30537">
    <property type="entry name" value="HTH-TYPE TRANSCRIPTIONAL REGULATOR"/>
    <property type="match status" value="1"/>
</dbReference>
<proteinExistence type="inferred from homology"/>
<dbReference type="PATRIC" id="fig|55398.3.peg.4020"/>
<dbReference type="EMBL" id="LJRF01000003">
    <property type="protein sequence ID" value="KPY51901.1"/>
    <property type="molecule type" value="Genomic_DNA"/>
</dbReference>
<comment type="similarity">
    <text evidence="1">Belongs to the LysR transcriptional regulatory family.</text>
</comment>
<dbReference type="FunFam" id="1.10.10.10:FF:000001">
    <property type="entry name" value="LysR family transcriptional regulator"/>
    <property type="match status" value="1"/>
</dbReference>
<evidence type="ECO:0000256" key="1">
    <source>
        <dbReference type="ARBA" id="ARBA00009437"/>
    </source>
</evidence>
<dbReference type="PANTHER" id="PTHR30537:SF5">
    <property type="entry name" value="HTH-TYPE TRANSCRIPTIONAL ACTIVATOR TTDR-RELATED"/>
    <property type="match status" value="1"/>
</dbReference>
<dbReference type="Proteomes" id="UP000050554">
    <property type="component" value="Unassembled WGS sequence"/>
</dbReference>
<comment type="caution">
    <text evidence="6">The sequence shown here is derived from an EMBL/GenBank/DDBJ whole genome shotgun (WGS) entry which is preliminary data.</text>
</comment>
<keyword evidence="2" id="KW-0805">Transcription regulation</keyword>
<dbReference type="SUPFAM" id="SSF53850">
    <property type="entry name" value="Periplasmic binding protein-like II"/>
    <property type="match status" value="1"/>
</dbReference>
<evidence type="ECO:0000313" key="6">
    <source>
        <dbReference type="EMBL" id="KPY51901.1"/>
    </source>
</evidence>
<dbReference type="InterPro" id="IPR005119">
    <property type="entry name" value="LysR_subst-bd"/>
</dbReference>
<dbReference type="GO" id="GO:0043565">
    <property type="term" value="F:sequence-specific DNA binding"/>
    <property type="evidence" value="ECO:0007669"/>
    <property type="project" value="TreeGrafter"/>
</dbReference>
<evidence type="ECO:0000256" key="3">
    <source>
        <dbReference type="ARBA" id="ARBA00023125"/>
    </source>
</evidence>
<dbReference type="FunFam" id="3.40.190.290:FF:000001">
    <property type="entry name" value="Transcriptional regulator, LysR family"/>
    <property type="match status" value="1"/>
</dbReference>
<dbReference type="Pfam" id="PF03466">
    <property type="entry name" value="LysR_substrate"/>
    <property type="match status" value="1"/>
</dbReference>
<evidence type="ECO:0000256" key="4">
    <source>
        <dbReference type="ARBA" id="ARBA00023163"/>
    </source>
</evidence>
<dbReference type="InterPro" id="IPR058163">
    <property type="entry name" value="LysR-type_TF_proteobact-type"/>
</dbReference>
<organism evidence="6 7">
    <name type="scientific">Pseudomonas syringae pv. ribicola</name>
    <dbReference type="NCBI Taxonomy" id="55398"/>
    <lineage>
        <taxon>Bacteria</taxon>
        <taxon>Pseudomonadati</taxon>
        <taxon>Pseudomonadota</taxon>
        <taxon>Gammaproteobacteria</taxon>
        <taxon>Pseudomonadales</taxon>
        <taxon>Pseudomonadaceae</taxon>
        <taxon>Pseudomonas</taxon>
    </lineage>
</organism>
<dbReference type="InterPro" id="IPR036388">
    <property type="entry name" value="WH-like_DNA-bd_sf"/>
</dbReference>
<name>A0A0Q0BYB4_PSESI</name>
<dbReference type="Gene3D" id="1.10.10.10">
    <property type="entry name" value="Winged helix-like DNA-binding domain superfamily/Winged helix DNA-binding domain"/>
    <property type="match status" value="1"/>
</dbReference>
<dbReference type="Gene3D" id="3.40.190.290">
    <property type="match status" value="1"/>
</dbReference>
<evidence type="ECO:0000256" key="2">
    <source>
        <dbReference type="ARBA" id="ARBA00023015"/>
    </source>
</evidence>
<dbReference type="AlphaFoldDB" id="A0A0Q0BYB4"/>
<feature type="domain" description="HTH lysR-type" evidence="5">
    <location>
        <begin position="40"/>
        <end position="97"/>
    </location>
</feature>
<sequence length="340" mass="37943">MTPQNVGNGLFTLWTQTNQVMKCEKAAIKRLTVNQVVTMNPFEDMRIFCQVMESGSFTAASDKLGLSKQFVSRRLMQLEERLGVRLLNRSTRRLDVTPLGQSYYESALRLLAEVEQVEQGITGQNSEPRGTLRLSAPLSFAVAHLGCLLPLFLQRYRDVSVEVDLSDRPVDLLSEGYDLVLRIGVLEDSSLIARRIATIDRVYCASPGYLAERGTPEKPEDLHAHDCLPYGHGRQVQWRFQGAGKPFSLSVSGRMRVNNGELLRDAAVAGLGVTYLPTFIVGAALRDGSLVRVLDDLRPEPLTLSAVYPQHRQASRPVQAFIEFLRERLDSGIDLDDRQG</sequence>
<evidence type="ECO:0000259" key="5">
    <source>
        <dbReference type="PROSITE" id="PS50931"/>
    </source>
</evidence>
<evidence type="ECO:0000313" key="7">
    <source>
        <dbReference type="Proteomes" id="UP000050554"/>
    </source>
</evidence>
<protein>
    <submittedName>
        <fullName evidence="6">LysR family transcriptional regulator</fullName>
    </submittedName>
</protein>
<keyword evidence="3" id="KW-0238">DNA-binding</keyword>
<gene>
    <name evidence="6" type="ORF">ALO47_05034</name>
</gene>
<reference evidence="6 7" key="1">
    <citation type="submission" date="2015-09" db="EMBL/GenBank/DDBJ databases">
        <title>Genome announcement of multiple Pseudomonas syringae strains.</title>
        <authorList>
            <person name="Thakur S."/>
            <person name="Wang P.W."/>
            <person name="Gong Y."/>
            <person name="Weir B.S."/>
            <person name="Guttman D.S."/>
        </authorList>
    </citation>
    <scope>NUCLEOTIDE SEQUENCE [LARGE SCALE GENOMIC DNA]</scope>
    <source>
        <strain evidence="6 7">ICMP3882</strain>
    </source>
</reference>
<dbReference type="SUPFAM" id="SSF46785">
    <property type="entry name" value="Winged helix' DNA-binding domain"/>
    <property type="match status" value="1"/>
</dbReference>
<dbReference type="InterPro" id="IPR000847">
    <property type="entry name" value="LysR_HTH_N"/>
</dbReference>
<dbReference type="Pfam" id="PF00126">
    <property type="entry name" value="HTH_1"/>
    <property type="match status" value="1"/>
</dbReference>
<dbReference type="GO" id="GO:0003700">
    <property type="term" value="F:DNA-binding transcription factor activity"/>
    <property type="evidence" value="ECO:0007669"/>
    <property type="project" value="InterPro"/>
</dbReference>
<keyword evidence="4" id="KW-0804">Transcription</keyword>
<dbReference type="InterPro" id="IPR036390">
    <property type="entry name" value="WH_DNA-bd_sf"/>
</dbReference>